<comment type="caution">
    <text evidence="7">The sequence shown here is derived from an EMBL/GenBank/DDBJ whole genome shotgun (WGS) entry which is preliminary data.</text>
</comment>
<name>A0A9D9DPG3_9BACT</name>
<dbReference type="PANTHER" id="PTHR33677:SF4">
    <property type="entry name" value="COPPER-SENSING TRANSCRIPTIONAL REPRESSOR CSOR"/>
    <property type="match status" value="1"/>
</dbReference>
<evidence type="ECO:0000313" key="7">
    <source>
        <dbReference type="EMBL" id="MBO8431238.1"/>
    </source>
</evidence>
<evidence type="ECO:0000256" key="1">
    <source>
        <dbReference type="ARBA" id="ARBA00004496"/>
    </source>
</evidence>
<evidence type="ECO:0000313" key="8">
    <source>
        <dbReference type="Proteomes" id="UP000823632"/>
    </source>
</evidence>
<dbReference type="GO" id="GO:0045892">
    <property type="term" value="P:negative regulation of DNA-templated transcription"/>
    <property type="evidence" value="ECO:0007669"/>
    <property type="project" value="UniProtKB-ARBA"/>
</dbReference>
<keyword evidence="3" id="KW-0963">Cytoplasm</keyword>
<accession>A0A9D9DPG3</accession>
<dbReference type="GO" id="GO:0005737">
    <property type="term" value="C:cytoplasm"/>
    <property type="evidence" value="ECO:0007669"/>
    <property type="project" value="UniProtKB-SubCell"/>
</dbReference>
<evidence type="ECO:0000256" key="6">
    <source>
        <dbReference type="ARBA" id="ARBA00041544"/>
    </source>
</evidence>
<protein>
    <recommendedName>
        <fullName evidence="5">Copper-sensing transcriptional repressor CsoR</fullName>
    </recommendedName>
    <alternativeName>
        <fullName evidence="6">Copper-sensitive operon repressor</fullName>
    </alternativeName>
</protein>
<dbReference type="InterPro" id="IPR038390">
    <property type="entry name" value="Metal_Tscrpt_repr_sf"/>
</dbReference>
<dbReference type="InterPro" id="IPR003735">
    <property type="entry name" value="Metal_Tscrpt_repr"/>
</dbReference>
<organism evidence="7 8">
    <name type="scientific">Candidatus Scatousia excrementipullorum</name>
    <dbReference type="NCBI Taxonomy" id="2840936"/>
    <lineage>
        <taxon>Bacteria</taxon>
        <taxon>Candidatus Scatousia</taxon>
    </lineage>
</organism>
<proteinExistence type="predicted"/>
<dbReference type="CDD" id="cd10159">
    <property type="entry name" value="CsoR-like_DUF156_2"/>
    <property type="match status" value="1"/>
</dbReference>
<dbReference type="GO" id="GO:0003677">
    <property type="term" value="F:DNA binding"/>
    <property type="evidence" value="ECO:0007669"/>
    <property type="project" value="InterPro"/>
</dbReference>
<evidence type="ECO:0000256" key="2">
    <source>
        <dbReference type="ARBA" id="ARBA00011738"/>
    </source>
</evidence>
<comment type="subunit">
    <text evidence="2">Homodimer.</text>
</comment>
<evidence type="ECO:0000256" key="3">
    <source>
        <dbReference type="ARBA" id="ARBA00022490"/>
    </source>
</evidence>
<dbReference type="AlphaFoldDB" id="A0A9D9DPG3"/>
<dbReference type="EMBL" id="JADIND010000169">
    <property type="protein sequence ID" value="MBO8431238.1"/>
    <property type="molecule type" value="Genomic_DNA"/>
</dbReference>
<comment type="subcellular location">
    <subcellularLocation>
        <location evidence="1">Cytoplasm</location>
    </subcellularLocation>
</comment>
<dbReference type="GO" id="GO:0046872">
    <property type="term" value="F:metal ion binding"/>
    <property type="evidence" value="ECO:0007669"/>
    <property type="project" value="UniProtKB-KW"/>
</dbReference>
<dbReference type="Proteomes" id="UP000823632">
    <property type="component" value="Unassembled WGS sequence"/>
</dbReference>
<sequence length="90" mass="10192">MFHDYAKVERLLKTAKGQIDGILKMISENRDCLDVSSQLSATQSILKKVNIAILTSHLSHCVKETFERDDETAKAKQIEEFSELLGKLLK</sequence>
<evidence type="ECO:0000256" key="4">
    <source>
        <dbReference type="ARBA" id="ARBA00022723"/>
    </source>
</evidence>
<evidence type="ECO:0000256" key="5">
    <source>
        <dbReference type="ARBA" id="ARBA00039938"/>
    </source>
</evidence>
<dbReference type="Pfam" id="PF02583">
    <property type="entry name" value="Trns_repr_metal"/>
    <property type="match status" value="1"/>
</dbReference>
<keyword evidence="4" id="KW-0479">Metal-binding</keyword>
<dbReference type="PANTHER" id="PTHR33677">
    <property type="entry name" value="TRANSCRIPTIONAL REPRESSOR FRMR-RELATED"/>
    <property type="match status" value="1"/>
</dbReference>
<reference evidence="7" key="2">
    <citation type="journal article" date="2021" name="PeerJ">
        <title>Extensive microbial diversity within the chicken gut microbiome revealed by metagenomics and culture.</title>
        <authorList>
            <person name="Gilroy R."/>
            <person name="Ravi A."/>
            <person name="Getino M."/>
            <person name="Pursley I."/>
            <person name="Horton D.L."/>
            <person name="Alikhan N.F."/>
            <person name="Baker D."/>
            <person name="Gharbi K."/>
            <person name="Hall N."/>
            <person name="Watson M."/>
            <person name="Adriaenssens E.M."/>
            <person name="Foster-Nyarko E."/>
            <person name="Jarju S."/>
            <person name="Secka A."/>
            <person name="Antonio M."/>
            <person name="Oren A."/>
            <person name="Chaudhuri R.R."/>
            <person name="La Ragione R."/>
            <person name="Hildebrand F."/>
            <person name="Pallen M.J."/>
        </authorList>
    </citation>
    <scope>NUCLEOTIDE SEQUENCE</scope>
    <source>
        <strain evidence="7">10192</strain>
    </source>
</reference>
<gene>
    <name evidence="7" type="ORF">IAC76_07610</name>
</gene>
<reference evidence="7" key="1">
    <citation type="submission" date="2020-10" db="EMBL/GenBank/DDBJ databases">
        <authorList>
            <person name="Gilroy R."/>
        </authorList>
    </citation>
    <scope>NUCLEOTIDE SEQUENCE</scope>
    <source>
        <strain evidence="7">10192</strain>
    </source>
</reference>
<dbReference type="Gene3D" id="1.20.58.1000">
    <property type="entry name" value="Metal-sensitive repressor, helix protomer"/>
    <property type="match status" value="1"/>
</dbReference>